<dbReference type="NCBIfam" id="NF003588">
    <property type="entry name" value="PRK05254.1-1"/>
    <property type="match status" value="1"/>
</dbReference>
<dbReference type="OrthoDB" id="9804372at2"/>
<dbReference type="Pfam" id="PF03167">
    <property type="entry name" value="UDG"/>
    <property type="match status" value="1"/>
</dbReference>
<dbReference type="PANTHER" id="PTHR11264">
    <property type="entry name" value="URACIL-DNA GLYCOSYLASE"/>
    <property type="match status" value="1"/>
</dbReference>
<comment type="catalytic activity">
    <reaction evidence="1 8 10">
        <text>Hydrolyzes single-stranded DNA or mismatched double-stranded DNA and polynucleotides, releasing free uracil.</text>
        <dbReference type="EC" id="3.2.2.27"/>
    </reaction>
</comment>
<dbReference type="CDD" id="cd10027">
    <property type="entry name" value="UDG-F1-like"/>
    <property type="match status" value="1"/>
</dbReference>
<dbReference type="PANTHER" id="PTHR11264:SF0">
    <property type="entry name" value="URACIL-DNA GLYCOSYLASE"/>
    <property type="match status" value="1"/>
</dbReference>
<evidence type="ECO:0000256" key="6">
    <source>
        <dbReference type="ARBA" id="ARBA00022801"/>
    </source>
</evidence>
<dbReference type="HAMAP" id="MF_00148">
    <property type="entry name" value="UDG"/>
    <property type="match status" value="1"/>
</dbReference>
<dbReference type="SMART" id="SM00986">
    <property type="entry name" value="UDG"/>
    <property type="match status" value="1"/>
</dbReference>
<dbReference type="AlphaFoldDB" id="A0A2K8KN69"/>
<organism evidence="12 13">
    <name type="scientific">Spiroplasma clarkii</name>
    <dbReference type="NCBI Taxonomy" id="2139"/>
    <lineage>
        <taxon>Bacteria</taxon>
        <taxon>Bacillati</taxon>
        <taxon>Mycoplasmatota</taxon>
        <taxon>Mollicutes</taxon>
        <taxon>Entomoplasmatales</taxon>
        <taxon>Spiroplasmataceae</taxon>
        <taxon>Spiroplasma</taxon>
    </lineage>
</organism>
<dbReference type="RefSeq" id="WP_100253929.1">
    <property type="nucleotide sequence ID" value="NZ_CP024870.1"/>
</dbReference>
<comment type="function">
    <text evidence="2 8 10">Excises uracil residues from the DNA which can arise as a result of misincorporation of dUMP residues by DNA polymerase or due to deamination of cytosine.</text>
</comment>
<keyword evidence="6 8" id="KW-0378">Hydrolase</keyword>
<dbReference type="NCBIfam" id="TIGR00628">
    <property type="entry name" value="ung"/>
    <property type="match status" value="1"/>
</dbReference>
<dbReference type="EMBL" id="CP024870">
    <property type="protein sequence ID" value="ATX70366.1"/>
    <property type="molecule type" value="Genomic_DNA"/>
</dbReference>
<dbReference type="PROSITE" id="PS00130">
    <property type="entry name" value="U_DNA_GLYCOSYLASE"/>
    <property type="match status" value="1"/>
</dbReference>
<comment type="subcellular location">
    <subcellularLocation>
        <location evidence="8">Cytoplasm</location>
    </subcellularLocation>
</comment>
<dbReference type="SUPFAM" id="SSF52141">
    <property type="entry name" value="Uracil-DNA glycosylase-like"/>
    <property type="match status" value="1"/>
</dbReference>
<evidence type="ECO:0000313" key="12">
    <source>
        <dbReference type="EMBL" id="ATX70366.1"/>
    </source>
</evidence>
<evidence type="ECO:0000256" key="4">
    <source>
        <dbReference type="ARBA" id="ARBA00012030"/>
    </source>
</evidence>
<dbReference type="EC" id="3.2.2.27" evidence="4 8"/>
<evidence type="ECO:0000256" key="2">
    <source>
        <dbReference type="ARBA" id="ARBA00002631"/>
    </source>
</evidence>
<dbReference type="Gene3D" id="3.40.470.10">
    <property type="entry name" value="Uracil-DNA glycosylase-like domain"/>
    <property type="match status" value="1"/>
</dbReference>
<dbReference type="SMART" id="SM00987">
    <property type="entry name" value="UreE_C"/>
    <property type="match status" value="1"/>
</dbReference>
<evidence type="ECO:0000256" key="10">
    <source>
        <dbReference type="RuleBase" id="RU003780"/>
    </source>
</evidence>
<reference evidence="12 13" key="1">
    <citation type="submission" date="2017-11" db="EMBL/GenBank/DDBJ databases">
        <title>Complete genome sequence of Spiroplasma clarkii CN-5 (DSM 19994).</title>
        <authorList>
            <person name="Tsai Y.-M."/>
            <person name="Chang A."/>
            <person name="Lo W.-S."/>
            <person name="Kuo C.-H."/>
        </authorList>
    </citation>
    <scope>NUCLEOTIDE SEQUENCE [LARGE SCALE GENOMIC DNA]</scope>
    <source>
        <strain evidence="12 13">CN-5</strain>
    </source>
</reference>
<feature type="active site" description="Proton acceptor" evidence="8 9">
    <location>
        <position position="66"/>
    </location>
</feature>
<keyword evidence="13" id="KW-1185">Reference proteome</keyword>
<dbReference type="InterPro" id="IPR018085">
    <property type="entry name" value="Ura-DNA_Glyclase_AS"/>
</dbReference>
<evidence type="ECO:0000313" key="13">
    <source>
        <dbReference type="Proteomes" id="UP000231179"/>
    </source>
</evidence>
<dbReference type="GO" id="GO:0005737">
    <property type="term" value="C:cytoplasm"/>
    <property type="evidence" value="ECO:0007669"/>
    <property type="project" value="UniProtKB-SubCell"/>
</dbReference>
<evidence type="ECO:0000256" key="9">
    <source>
        <dbReference type="PROSITE-ProRule" id="PRU10072"/>
    </source>
</evidence>
<name>A0A2K8KN69_9MOLU</name>
<dbReference type="InterPro" id="IPR002043">
    <property type="entry name" value="UDG_fam1"/>
</dbReference>
<protein>
    <recommendedName>
        <fullName evidence="4 8">Uracil-DNA glycosylase</fullName>
        <shortName evidence="8">UDG</shortName>
        <ecNumber evidence="4 8">3.2.2.27</ecNumber>
    </recommendedName>
</protein>
<comment type="similarity">
    <text evidence="3 8 10">Belongs to the uracil-DNA glycosylase (UDG) superfamily. UNG family.</text>
</comment>
<gene>
    <name evidence="8 12" type="primary">ung</name>
    <name evidence="12" type="ORF">SCLAR_v1c00290</name>
</gene>
<dbReference type="InterPro" id="IPR005122">
    <property type="entry name" value="Uracil-DNA_glycosylase-like"/>
</dbReference>
<keyword evidence="5 8" id="KW-0227">DNA damage</keyword>
<dbReference type="NCBIfam" id="NF003589">
    <property type="entry name" value="PRK05254.1-2"/>
    <property type="match status" value="1"/>
</dbReference>
<feature type="domain" description="Uracil-DNA glycosylase-like" evidence="11">
    <location>
        <begin position="51"/>
        <end position="210"/>
    </location>
</feature>
<evidence type="ECO:0000256" key="3">
    <source>
        <dbReference type="ARBA" id="ARBA00008184"/>
    </source>
</evidence>
<dbReference type="InterPro" id="IPR036895">
    <property type="entry name" value="Uracil-DNA_glycosylase-like_sf"/>
</dbReference>
<evidence type="ECO:0000256" key="1">
    <source>
        <dbReference type="ARBA" id="ARBA00001400"/>
    </source>
</evidence>
<evidence type="ECO:0000256" key="7">
    <source>
        <dbReference type="ARBA" id="ARBA00023204"/>
    </source>
</evidence>
<dbReference type="GO" id="GO:0004844">
    <property type="term" value="F:uracil DNA N-glycosylase activity"/>
    <property type="evidence" value="ECO:0007669"/>
    <property type="project" value="UniProtKB-UniRule"/>
</dbReference>
<keyword evidence="7 8" id="KW-0234">DNA repair</keyword>
<evidence type="ECO:0000259" key="11">
    <source>
        <dbReference type="SMART" id="SM00986"/>
    </source>
</evidence>
<keyword evidence="8" id="KW-0963">Cytoplasm</keyword>
<proteinExistence type="inferred from homology"/>
<evidence type="ECO:0000256" key="8">
    <source>
        <dbReference type="HAMAP-Rule" id="MF_00148"/>
    </source>
</evidence>
<dbReference type="Proteomes" id="UP000231179">
    <property type="component" value="Chromosome"/>
</dbReference>
<dbReference type="GO" id="GO:0097510">
    <property type="term" value="P:base-excision repair, AP site formation via deaminated base removal"/>
    <property type="evidence" value="ECO:0007669"/>
    <property type="project" value="TreeGrafter"/>
</dbReference>
<dbReference type="NCBIfam" id="NF003592">
    <property type="entry name" value="PRK05254.1-5"/>
    <property type="match status" value="1"/>
</dbReference>
<accession>A0A2K8KN69</accession>
<evidence type="ECO:0000256" key="5">
    <source>
        <dbReference type="ARBA" id="ARBA00022763"/>
    </source>
</evidence>
<sequence>MIGELFANLDLEWLELFERINAKEEITSILSRITNFEEVYPDQADIFRVFQLVKPSAIKVVILGQDPYHGPNQANGIAFSVKTGVKMPPSLRNIFRELKSDLNIDRTETDLSDWVKQGVFLLNSSLTVQKNKPGSHSKLGWENIIIKILQELCTINPKIIFCLWGNQAKKIYNNIRCIGVEVLASAHPSPFSFKRGFENSKPFSKINALLFANNQSVIKWSN</sequence>